<dbReference type="FunFam" id="3.90.110.10:FF:000009">
    <property type="entry name" value="Malate dehydrogenase"/>
    <property type="match status" value="1"/>
</dbReference>
<dbReference type="FunFam" id="3.40.50.720:FF:000013">
    <property type="entry name" value="Malate dehydrogenase"/>
    <property type="match status" value="1"/>
</dbReference>
<dbReference type="Pfam" id="PF00056">
    <property type="entry name" value="Ldh_1_N"/>
    <property type="match status" value="1"/>
</dbReference>
<gene>
    <name evidence="14" type="ORF">PICMEDRAFT_12658</name>
</gene>
<proteinExistence type="inferred from homology"/>
<dbReference type="Pfam" id="PF02866">
    <property type="entry name" value="Ldh_1_C"/>
    <property type="match status" value="1"/>
</dbReference>
<name>A0A1E3NFJ4_9ASCO</name>
<feature type="binding site" evidence="10">
    <location>
        <position position="38"/>
    </location>
    <ligand>
        <name>NAD(+)</name>
        <dbReference type="ChEBI" id="CHEBI:57540"/>
    </ligand>
</feature>
<dbReference type="GO" id="GO:0006099">
    <property type="term" value="P:tricarboxylic acid cycle"/>
    <property type="evidence" value="ECO:0007669"/>
    <property type="project" value="UniProtKB-KW"/>
</dbReference>
<keyword evidence="15" id="KW-1185">Reference proteome</keyword>
<dbReference type="GO" id="GO:0030060">
    <property type="term" value="F:L-malate dehydrogenase (NAD+) activity"/>
    <property type="evidence" value="ECO:0007669"/>
    <property type="project" value="UniProtKB-EC"/>
</dbReference>
<dbReference type="CDD" id="cd01337">
    <property type="entry name" value="MDH_glyoxysomal_mitochondrial"/>
    <property type="match status" value="1"/>
</dbReference>
<evidence type="ECO:0000256" key="6">
    <source>
        <dbReference type="ARBA" id="ARBA00023027"/>
    </source>
</evidence>
<keyword evidence="4" id="KW-0816">Tricarboxylic acid cycle</keyword>
<evidence type="ECO:0000256" key="1">
    <source>
        <dbReference type="ARBA" id="ARBA00008824"/>
    </source>
</evidence>
<dbReference type="InterPro" id="IPR010097">
    <property type="entry name" value="Malate_DH_type1"/>
</dbReference>
<evidence type="ECO:0000256" key="7">
    <source>
        <dbReference type="ARBA" id="ARBA00048313"/>
    </source>
</evidence>
<dbReference type="InterPro" id="IPR015955">
    <property type="entry name" value="Lactate_DH/Glyco_Ohase_4_C"/>
</dbReference>
<reference evidence="14 15" key="1">
    <citation type="journal article" date="2016" name="Proc. Natl. Acad. Sci. U.S.A.">
        <title>Comparative genomics of biotechnologically important yeasts.</title>
        <authorList>
            <person name="Riley R."/>
            <person name="Haridas S."/>
            <person name="Wolfe K.H."/>
            <person name="Lopes M.R."/>
            <person name="Hittinger C.T."/>
            <person name="Goeker M."/>
            <person name="Salamov A.A."/>
            <person name="Wisecaver J.H."/>
            <person name="Long T.M."/>
            <person name="Calvey C.H."/>
            <person name="Aerts A.L."/>
            <person name="Barry K.W."/>
            <person name="Choi C."/>
            <person name="Clum A."/>
            <person name="Coughlan A.Y."/>
            <person name="Deshpande S."/>
            <person name="Douglass A.P."/>
            <person name="Hanson S.J."/>
            <person name="Klenk H.-P."/>
            <person name="LaButti K.M."/>
            <person name="Lapidus A."/>
            <person name="Lindquist E.A."/>
            <person name="Lipzen A.M."/>
            <person name="Meier-Kolthoff J.P."/>
            <person name="Ohm R.A."/>
            <person name="Otillar R.P."/>
            <person name="Pangilinan J.L."/>
            <person name="Peng Y."/>
            <person name="Rokas A."/>
            <person name="Rosa C.A."/>
            <person name="Scheuner C."/>
            <person name="Sibirny A.A."/>
            <person name="Slot J.C."/>
            <person name="Stielow J.B."/>
            <person name="Sun H."/>
            <person name="Kurtzman C.P."/>
            <person name="Blackwell M."/>
            <person name="Grigoriev I.V."/>
            <person name="Jeffries T.W."/>
        </authorList>
    </citation>
    <scope>NUCLEOTIDE SEQUENCE [LARGE SCALE GENOMIC DNA]</scope>
    <source>
        <strain evidence="14 15">NRRL Y-2026</strain>
    </source>
</reference>
<feature type="active site" description="Proton acceptor" evidence="8">
    <location>
        <position position="189"/>
    </location>
</feature>
<feature type="binding site" evidence="9">
    <location>
        <position position="164"/>
    </location>
    <ligand>
        <name>substrate</name>
    </ligand>
</feature>
<evidence type="ECO:0000256" key="9">
    <source>
        <dbReference type="PIRSR" id="PIRSR000102-2"/>
    </source>
</evidence>
<feature type="binding site" evidence="9">
    <location>
        <position position="130"/>
    </location>
    <ligand>
        <name>substrate</name>
    </ligand>
</feature>
<dbReference type="STRING" id="763406.A0A1E3NFJ4"/>
<keyword evidence="5 11" id="KW-0560">Oxidoreductase</keyword>
<feature type="binding site" evidence="10">
    <location>
        <begin position="12"/>
        <end position="18"/>
    </location>
    <ligand>
        <name>NAD(+)</name>
        <dbReference type="ChEBI" id="CHEBI:57540"/>
    </ligand>
</feature>
<keyword evidence="6 10" id="KW-0520">NAD</keyword>
<dbReference type="Gene3D" id="3.90.110.10">
    <property type="entry name" value="Lactate dehydrogenase/glycoside hydrolase, family 4, C-terminal"/>
    <property type="match status" value="1"/>
</dbReference>
<feature type="binding site" evidence="10">
    <location>
        <position position="244"/>
    </location>
    <ligand>
        <name>NAD(+)</name>
        <dbReference type="ChEBI" id="CHEBI:57540"/>
    </ligand>
</feature>
<dbReference type="AlphaFoldDB" id="A0A1E3NFJ4"/>
<dbReference type="PANTHER" id="PTHR11540:SF16">
    <property type="entry name" value="MALATE DEHYDROGENASE, MITOCHONDRIAL"/>
    <property type="match status" value="1"/>
</dbReference>
<dbReference type="NCBIfam" id="TIGR01772">
    <property type="entry name" value="MDH_euk_gproteo"/>
    <property type="match status" value="1"/>
</dbReference>
<evidence type="ECO:0000313" key="14">
    <source>
        <dbReference type="EMBL" id="ODQ44901.1"/>
    </source>
</evidence>
<feature type="binding site" evidence="10">
    <location>
        <begin position="128"/>
        <end position="130"/>
    </location>
    <ligand>
        <name>NAD(+)</name>
        <dbReference type="ChEBI" id="CHEBI:57540"/>
    </ligand>
</feature>
<dbReference type="Gene3D" id="3.40.50.720">
    <property type="entry name" value="NAD(P)-binding Rossmann-like Domain"/>
    <property type="match status" value="1"/>
</dbReference>
<evidence type="ECO:0000256" key="5">
    <source>
        <dbReference type="ARBA" id="ARBA00023002"/>
    </source>
</evidence>
<dbReference type="InterPro" id="IPR001557">
    <property type="entry name" value="L-lactate/malate_DH"/>
</dbReference>
<feature type="binding site" evidence="10">
    <location>
        <position position="105"/>
    </location>
    <ligand>
        <name>NAD(+)</name>
        <dbReference type="ChEBI" id="CHEBI:57540"/>
    </ligand>
</feature>
<dbReference type="SUPFAM" id="SSF51735">
    <property type="entry name" value="NAD(P)-binding Rossmann-fold domains"/>
    <property type="match status" value="1"/>
</dbReference>
<evidence type="ECO:0000256" key="3">
    <source>
        <dbReference type="ARBA" id="ARBA00012995"/>
    </source>
</evidence>
<sequence>MPNKHIKVTVLGAAGGIGQPLSLLLKLNPHITELALYDVVNVPGVAADLHHIDTDVKISCFMRPENKEEENKPLQEAVKNSNFVIIPAGIPRKPGMTRGDLFNINASICAELATFIALNAPEATVLVISNPVNSTVAVFKEIFVKHGVFDAKKLFGVTALDHVRSNTFLSELIEGTLPNHYDIPVVGGHSGHSIVPLFSQSKGDVSLKILNDENILDALIHRVQYGGDEVVEAKQGKGSSTLSMAYAANKFFNIVLNGYLNLKITELASYIYLDNAIPGVTELKRDLKPLLDSQHLEMPEFLATPMTYGPDGVAAVNYSWVKAMNGKEREMFYIATDFINQNVEKGVSFVKA</sequence>
<comment type="subunit">
    <text evidence="2">Homodimer.</text>
</comment>
<dbReference type="Proteomes" id="UP000094455">
    <property type="component" value="Unassembled WGS sequence"/>
</dbReference>
<dbReference type="GeneID" id="30176640"/>
<accession>A0A1E3NFJ4</accession>
<evidence type="ECO:0000259" key="13">
    <source>
        <dbReference type="Pfam" id="PF02866"/>
    </source>
</evidence>
<evidence type="ECO:0000256" key="2">
    <source>
        <dbReference type="ARBA" id="ARBA00011738"/>
    </source>
</evidence>
<dbReference type="EMBL" id="KV454005">
    <property type="protein sequence ID" value="ODQ44901.1"/>
    <property type="molecule type" value="Genomic_DNA"/>
</dbReference>
<evidence type="ECO:0000256" key="8">
    <source>
        <dbReference type="PIRSR" id="PIRSR000102-1"/>
    </source>
</evidence>
<evidence type="ECO:0000256" key="10">
    <source>
        <dbReference type="PIRSR" id="PIRSR000102-3"/>
    </source>
</evidence>
<evidence type="ECO:0000256" key="11">
    <source>
        <dbReference type="RuleBase" id="RU003369"/>
    </source>
</evidence>
<dbReference type="PANTHER" id="PTHR11540">
    <property type="entry name" value="MALATE AND LACTATE DEHYDROGENASE"/>
    <property type="match status" value="1"/>
</dbReference>
<evidence type="ECO:0000259" key="12">
    <source>
        <dbReference type="Pfam" id="PF00056"/>
    </source>
</evidence>
<organism evidence="14 15">
    <name type="scientific">Pichia membranifaciens NRRL Y-2026</name>
    <dbReference type="NCBI Taxonomy" id="763406"/>
    <lineage>
        <taxon>Eukaryota</taxon>
        <taxon>Fungi</taxon>
        <taxon>Dikarya</taxon>
        <taxon>Ascomycota</taxon>
        <taxon>Saccharomycotina</taxon>
        <taxon>Pichiomycetes</taxon>
        <taxon>Pichiales</taxon>
        <taxon>Pichiaceae</taxon>
        <taxon>Pichia</taxon>
    </lineage>
</organism>
<dbReference type="EC" id="1.1.1.37" evidence="3"/>
<dbReference type="InterPro" id="IPR022383">
    <property type="entry name" value="Lactate/malate_DH_C"/>
</dbReference>
<dbReference type="GO" id="GO:0005829">
    <property type="term" value="C:cytosol"/>
    <property type="evidence" value="ECO:0007669"/>
    <property type="project" value="TreeGrafter"/>
</dbReference>
<protein>
    <recommendedName>
        <fullName evidence="3">malate dehydrogenase</fullName>
        <ecNumber evidence="3">1.1.1.37</ecNumber>
    </recommendedName>
</protein>
<dbReference type="PIRSF" id="PIRSF000102">
    <property type="entry name" value="Lac_mal_DH"/>
    <property type="match status" value="1"/>
</dbReference>
<dbReference type="OrthoDB" id="4069699at2759"/>
<dbReference type="InterPro" id="IPR001236">
    <property type="entry name" value="Lactate/malate_DH_N"/>
</dbReference>
<feature type="domain" description="Lactate/malate dehydrogenase C-terminal" evidence="13">
    <location>
        <begin position="158"/>
        <end position="349"/>
    </location>
</feature>
<dbReference type="GO" id="GO:0019752">
    <property type="term" value="P:carboxylic acid metabolic process"/>
    <property type="evidence" value="ECO:0007669"/>
    <property type="project" value="InterPro"/>
</dbReference>
<dbReference type="RefSeq" id="XP_019016014.1">
    <property type="nucleotide sequence ID" value="XM_019159953.1"/>
</dbReference>
<dbReference type="SUPFAM" id="SSF56327">
    <property type="entry name" value="LDH C-terminal domain-like"/>
    <property type="match status" value="1"/>
</dbReference>
<evidence type="ECO:0000313" key="15">
    <source>
        <dbReference type="Proteomes" id="UP000094455"/>
    </source>
</evidence>
<feature type="binding site" evidence="9">
    <location>
        <position position="98"/>
    </location>
    <ligand>
        <name>substrate</name>
    </ligand>
</feature>
<evidence type="ECO:0000256" key="4">
    <source>
        <dbReference type="ARBA" id="ARBA00022532"/>
    </source>
</evidence>
<comment type="similarity">
    <text evidence="1">Belongs to the LDH/MDH superfamily. MDH type 1 family.</text>
</comment>
<feature type="binding site" evidence="9">
    <location>
        <position position="92"/>
    </location>
    <ligand>
        <name>substrate</name>
    </ligand>
</feature>
<feature type="domain" description="Lactate/malate dehydrogenase N-terminal" evidence="12">
    <location>
        <begin position="6"/>
        <end position="156"/>
    </location>
</feature>
<dbReference type="InterPro" id="IPR036291">
    <property type="entry name" value="NAD(P)-bd_dom_sf"/>
</dbReference>
<comment type="catalytic activity">
    <reaction evidence="7">
        <text>(S)-malate + NAD(+) = oxaloacetate + NADH + H(+)</text>
        <dbReference type="Rhea" id="RHEA:21432"/>
        <dbReference type="ChEBI" id="CHEBI:15378"/>
        <dbReference type="ChEBI" id="CHEBI:15589"/>
        <dbReference type="ChEBI" id="CHEBI:16452"/>
        <dbReference type="ChEBI" id="CHEBI:57540"/>
        <dbReference type="ChEBI" id="CHEBI:57945"/>
        <dbReference type="EC" id="1.1.1.37"/>
    </reaction>
</comment>